<evidence type="ECO:0000256" key="1">
    <source>
        <dbReference type="SAM" id="Coils"/>
    </source>
</evidence>
<gene>
    <name evidence="3" type="ORF">KIN20_012469</name>
</gene>
<evidence type="ECO:0000313" key="3">
    <source>
        <dbReference type="EMBL" id="KAJ1355162.1"/>
    </source>
</evidence>
<proteinExistence type="predicted"/>
<accession>A0AAD5MUT3</accession>
<dbReference type="AlphaFoldDB" id="A0AAD5MUT3"/>
<keyword evidence="4" id="KW-1185">Reference proteome</keyword>
<feature type="coiled-coil region" evidence="1">
    <location>
        <begin position="125"/>
        <end position="231"/>
    </location>
</feature>
<evidence type="ECO:0000256" key="2">
    <source>
        <dbReference type="SAM" id="MobiDB-lite"/>
    </source>
</evidence>
<dbReference type="EMBL" id="JAHQIW010002374">
    <property type="protein sequence ID" value="KAJ1355162.1"/>
    <property type="molecule type" value="Genomic_DNA"/>
</dbReference>
<protein>
    <submittedName>
        <fullName evidence="3">Uncharacterized protein</fullName>
    </submittedName>
</protein>
<comment type="caution">
    <text evidence="3">The sequence shown here is derived from an EMBL/GenBank/DDBJ whole genome shotgun (WGS) entry which is preliminary data.</text>
</comment>
<evidence type="ECO:0000313" key="4">
    <source>
        <dbReference type="Proteomes" id="UP001196413"/>
    </source>
</evidence>
<dbReference type="Proteomes" id="UP001196413">
    <property type="component" value="Unassembled WGS sequence"/>
</dbReference>
<keyword evidence="1" id="KW-0175">Coiled coil</keyword>
<name>A0AAD5MUT3_PARTN</name>
<sequence>MSDPLQLHQSTSRGCLGPPGPSSWCCRPETQQRTKMLFAWTQTFEVCTVDVLEGGLCSVSEFVLVKQKIVMKASLRAMRQIDSSHEFREIDSKRDQLKRKTESISREITLVKVEKEGIEHEMRKIMSMEMVRSDVQNKVRKIENELVSVYGFHGPSYVDELRNRIASEEKDMEVLRNDLTASREKEQNRMDAAHMEFTKLSCEADSVSTAIEQANRQINAEEKKLQDAVSSQAELAELASKIANTESLLSKLPKADEQED</sequence>
<reference evidence="3" key="1">
    <citation type="submission" date="2021-06" db="EMBL/GenBank/DDBJ databases">
        <title>Parelaphostrongylus tenuis whole genome reference sequence.</title>
        <authorList>
            <person name="Garwood T.J."/>
            <person name="Larsen P.A."/>
            <person name="Fountain-Jones N.M."/>
            <person name="Garbe J.R."/>
            <person name="Macchietto M.G."/>
            <person name="Kania S.A."/>
            <person name="Gerhold R.W."/>
            <person name="Richards J.E."/>
            <person name="Wolf T.M."/>
        </authorList>
    </citation>
    <scope>NUCLEOTIDE SEQUENCE</scope>
    <source>
        <strain evidence="3">MNPRO001-30</strain>
        <tissue evidence="3">Meninges</tissue>
    </source>
</reference>
<organism evidence="3 4">
    <name type="scientific">Parelaphostrongylus tenuis</name>
    <name type="common">Meningeal worm</name>
    <dbReference type="NCBI Taxonomy" id="148309"/>
    <lineage>
        <taxon>Eukaryota</taxon>
        <taxon>Metazoa</taxon>
        <taxon>Ecdysozoa</taxon>
        <taxon>Nematoda</taxon>
        <taxon>Chromadorea</taxon>
        <taxon>Rhabditida</taxon>
        <taxon>Rhabditina</taxon>
        <taxon>Rhabditomorpha</taxon>
        <taxon>Strongyloidea</taxon>
        <taxon>Metastrongylidae</taxon>
        <taxon>Parelaphostrongylus</taxon>
    </lineage>
</organism>
<feature type="region of interest" description="Disordered" evidence="2">
    <location>
        <begin position="1"/>
        <end position="22"/>
    </location>
</feature>